<evidence type="ECO:0000313" key="2">
    <source>
        <dbReference type="Proteomes" id="UP001597120"/>
    </source>
</evidence>
<dbReference type="EMBL" id="JBHTIU010000041">
    <property type="protein sequence ID" value="MFD0870247.1"/>
    <property type="molecule type" value="Genomic_DNA"/>
</dbReference>
<name>A0ABW3D9T3_9BACL</name>
<dbReference type="InterPro" id="IPR028994">
    <property type="entry name" value="Integrin_alpha_N"/>
</dbReference>
<evidence type="ECO:0000313" key="1">
    <source>
        <dbReference type="EMBL" id="MFD0870247.1"/>
    </source>
</evidence>
<dbReference type="RefSeq" id="WP_379288834.1">
    <property type="nucleotide sequence ID" value="NZ_JBHTIU010000041.1"/>
</dbReference>
<accession>A0ABW3D9T3</accession>
<protein>
    <submittedName>
        <fullName evidence="1">VCBS repeat-containing protein</fullName>
    </submittedName>
</protein>
<reference evidence="2" key="1">
    <citation type="journal article" date="2019" name="Int. J. Syst. Evol. Microbiol.">
        <title>The Global Catalogue of Microorganisms (GCM) 10K type strain sequencing project: providing services to taxonomists for standard genome sequencing and annotation.</title>
        <authorList>
            <consortium name="The Broad Institute Genomics Platform"/>
            <consortium name="The Broad Institute Genome Sequencing Center for Infectious Disease"/>
            <person name="Wu L."/>
            <person name="Ma J."/>
        </authorList>
    </citation>
    <scope>NUCLEOTIDE SEQUENCE [LARGE SCALE GENOMIC DNA]</scope>
    <source>
        <strain evidence="2">CCUG 57263</strain>
    </source>
</reference>
<dbReference type="Proteomes" id="UP001597120">
    <property type="component" value="Unassembled WGS sequence"/>
</dbReference>
<sequence>MYGYANGLVYRRPEPDPTAAMRILDQKVGDVNGDHVPDRIFLAGSKSPDSPFIQHITLLIQDGRTGRSRPIPLQQNAGYNPTLALADFTGDGVEDILIRIDSGGSGAFTYDYVFSYVNNQPRKLFDAMEYNEQYKYDVQYLDGYKAQVRSLIPQRTYIIDLTYKGREYLSEIYDANGKLKEPIRGDVNPLSGLYPADMERDGQYELMALQRITGRYNADGLGYVMNILKWNGSRFIPYQQWVWITGKD</sequence>
<gene>
    <name evidence="1" type="ORF">ACFQ03_13880</name>
</gene>
<dbReference type="SUPFAM" id="SSF69318">
    <property type="entry name" value="Integrin alpha N-terminal domain"/>
    <property type="match status" value="1"/>
</dbReference>
<organism evidence="1 2">
    <name type="scientific">Paenibacillus residui</name>
    <dbReference type="NCBI Taxonomy" id="629724"/>
    <lineage>
        <taxon>Bacteria</taxon>
        <taxon>Bacillati</taxon>
        <taxon>Bacillota</taxon>
        <taxon>Bacilli</taxon>
        <taxon>Bacillales</taxon>
        <taxon>Paenibacillaceae</taxon>
        <taxon>Paenibacillus</taxon>
    </lineage>
</organism>
<proteinExistence type="predicted"/>
<comment type="caution">
    <text evidence="1">The sequence shown here is derived from an EMBL/GenBank/DDBJ whole genome shotgun (WGS) entry which is preliminary data.</text>
</comment>
<keyword evidence="2" id="KW-1185">Reference proteome</keyword>